<keyword evidence="1" id="KW-0472">Membrane</keyword>
<protein>
    <submittedName>
        <fullName evidence="2">Uncharacterized protein</fullName>
    </submittedName>
</protein>
<evidence type="ECO:0000313" key="2">
    <source>
        <dbReference type="EMBL" id="XCH39545.1"/>
    </source>
</evidence>
<evidence type="ECO:0000256" key="1">
    <source>
        <dbReference type="SAM" id="Phobius"/>
    </source>
</evidence>
<accession>A0AAU8GG59</accession>
<reference evidence="2" key="1">
    <citation type="submission" date="2024-05" db="EMBL/GenBank/DDBJ databases">
        <authorList>
            <person name="Mugo M.M."/>
            <person name="Musyoki A.M."/>
            <person name="Makumi A.M."/>
            <person name="Mutai I."/>
            <person name="Drechsel O."/>
            <person name="Kering K.K."/>
            <person name="Muturi P."/>
            <person name="Mbae C.K."/>
            <person name="Kariuki S.M."/>
        </authorList>
    </citation>
    <scope>NUCLEOTIDE SEQUENCE</scope>
</reference>
<sequence>MPLTYRTADSLTLLKHDSSSCLVNLAIIVLYYIGLRKCLFILFPRPSSGKRLP</sequence>
<keyword evidence="1" id="KW-1133">Transmembrane helix</keyword>
<proteinExistence type="predicted"/>
<gene>
    <name evidence="2" type="ORF">PBUZXGIC_CDS0026</name>
</gene>
<feature type="transmembrane region" description="Helical" evidence="1">
    <location>
        <begin position="21"/>
        <end position="43"/>
    </location>
</feature>
<organism evidence="2">
    <name type="scientific">Salmonella phage vB_SEnST11_KE06</name>
    <dbReference type="NCBI Taxonomy" id="3161164"/>
    <lineage>
        <taxon>Viruses</taxon>
        <taxon>Duplodnaviria</taxon>
        <taxon>Heunggongvirae</taxon>
        <taxon>Uroviricota</taxon>
        <taxon>Caudoviricetes</taxon>
        <taxon>Sarkviridae</taxon>
        <taxon>Guernseyvirinae</taxon>
        <taxon>Jerseyvirus</taxon>
    </lineage>
</organism>
<keyword evidence="1" id="KW-0812">Transmembrane</keyword>
<name>A0AAU8GG59_9CAUD</name>
<dbReference type="EMBL" id="PP856712">
    <property type="protein sequence ID" value="XCH39545.1"/>
    <property type="molecule type" value="Genomic_DNA"/>
</dbReference>